<dbReference type="KEGG" id="ddz:DSYM_11810"/>
<keyword evidence="1" id="KW-0479">Metal-binding</keyword>
<dbReference type="SUPFAM" id="SSF56762">
    <property type="entry name" value="HydB/Nqo4-like"/>
    <property type="match status" value="1"/>
</dbReference>
<dbReference type="InterPro" id="IPR050867">
    <property type="entry name" value="NiFe/NiFeSe_hydrgnase_LSU"/>
</dbReference>
<evidence type="ECO:0000256" key="1">
    <source>
        <dbReference type="PIRSR" id="PIRSR601501-1"/>
    </source>
</evidence>
<dbReference type="InterPro" id="IPR001501">
    <property type="entry name" value="Ni-dep_hyd_lsu"/>
</dbReference>
<dbReference type="EMBL" id="AP021857">
    <property type="protein sequence ID" value="BBO20482.1"/>
    <property type="molecule type" value="Genomic_DNA"/>
</dbReference>
<dbReference type="PANTHER" id="PTHR42958:SF4">
    <property type="entry name" value="HYDROGENASE EXPRESSION_FORMATION PROTEIN HUPK"/>
    <property type="match status" value="1"/>
</dbReference>
<evidence type="ECO:0000313" key="3">
    <source>
        <dbReference type="Proteomes" id="UP000662914"/>
    </source>
</evidence>
<protein>
    <submittedName>
        <fullName evidence="2">Ni,Fe-hydrogenase I large subunit</fullName>
    </submittedName>
</protein>
<accession>A0A809RLV7</accession>
<dbReference type="Proteomes" id="UP000662914">
    <property type="component" value="Chromosome"/>
</dbReference>
<dbReference type="Gene3D" id="1.10.645.10">
    <property type="entry name" value="Cytochrome-c3 Hydrogenase, chain B"/>
    <property type="match status" value="2"/>
</dbReference>
<sequence>MISEGKLEFDIAWDGRRIVGAGIHSSRPVFASRVLEGQPVAEALKRVPLLFSVCGRAQAMAAAAACDAARGLRAGEAVQQARERALAGECLQEYGWRLLIDLPMLLGEPSRPGELADLRRRIAAADDAFKWRSVATAAEELLERAVFDMPPEAWLKLRPAALEKWLAKGAAPAPRMLARLRRLHLGGEFGLLPWLEEAHLPGLAAAMDADAAFVARPTFQGQPAETGALARQRAHPAIQREIAQHGATAAARLLARLLELAQLPAQLRDPAAQGIRSAAPHPGTGIAAVETARGTLLHRVDLAEGRVVRYRILAPTEWNFHPDGAFVRGLIGCPAKSETEARGAAGLLAHALDPCVSIETRVRRA</sequence>
<name>A0A809RLV7_9PROT</name>
<organism evidence="2 3">
    <name type="scientific">Candidatus Desulfobacillus denitrificans</name>
    <dbReference type="NCBI Taxonomy" id="2608985"/>
    <lineage>
        <taxon>Bacteria</taxon>
        <taxon>Pseudomonadati</taxon>
        <taxon>Pseudomonadota</taxon>
        <taxon>Betaproteobacteria</taxon>
        <taxon>Candidatus Desulfobacillus</taxon>
    </lineage>
</organism>
<comment type="cofactor">
    <cofactor evidence="1">
        <name>Ni(2+)</name>
        <dbReference type="ChEBI" id="CHEBI:49786"/>
    </cofactor>
</comment>
<keyword evidence="1" id="KW-0533">Nickel</keyword>
<dbReference type="InterPro" id="IPR029014">
    <property type="entry name" value="NiFe-Hase_large"/>
</dbReference>
<proteinExistence type="predicted"/>
<feature type="binding site" evidence="1">
    <location>
        <position position="355"/>
    </location>
    <ligand>
        <name>Ni(2+)</name>
        <dbReference type="ChEBI" id="CHEBI:49786"/>
    </ligand>
</feature>
<dbReference type="Pfam" id="PF00374">
    <property type="entry name" value="NiFeSe_Hases"/>
    <property type="match status" value="1"/>
</dbReference>
<reference evidence="2" key="1">
    <citation type="journal article" name="DNA Res.">
        <title>The physiological potential of anammox bacteria as revealed by their core genome structure.</title>
        <authorList>
            <person name="Okubo T."/>
            <person name="Toyoda A."/>
            <person name="Fukuhara K."/>
            <person name="Uchiyama I."/>
            <person name="Harigaya Y."/>
            <person name="Kuroiwa M."/>
            <person name="Suzuki T."/>
            <person name="Murakami Y."/>
            <person name="Suwa Y."/>
            <person name="Takami H."/>
        </authorList>
    </citation>
    <scope>NUCLEOTIDE SEQUENCE</scope>
    <source>
        <strain evidence="2">317325-3</strain>
    </source>
</reference>
<feature type="binding site" evidence="1">
    <location>
        <position position="312"/>
    </location>
    <ligand>
        <name>Mg(2+)</name>
        <dbReference type="ChEBI" id="CHEBI:18420"/>
    </ligand>
</feature>
<dbReference type="AlphaFoldDB" id="A0A809RLV7"/>
<keyword evidence="1" id="KW-0460">Magnesium</keyword>
<evidence type="ECO:0000313" key="2">
    <source>
        <dbReference type="EMBL" id="BBO20482.1"/>
    </source>
</evidence>
<dbReference type="PANTHER" id="PTHR42958">
    <property type="entry name" value="HYDROGENASE-2 LARGE CHAIN"/>
    <property type="match status" value="1"/>
</dbReference>
<dbReference type="GO" id="GO:0016151">
    <property type="term" value="F:nickel cation binding"/>
    <property type="evidence" value="ECO:0007669"/>
    <property type="project" value="InterPro"/>
</dbReference>
<gene>
    <name evidence="2" type="ORF">DSYM_11810</name>
</gene>